<feature type="domain" description="SRCR" evidence="10">
    <location>
        <begin position="1"/>
        <end position="45"/>
    </location>
</feature>
<evidence type="ECO:0000313" key="12">
    <source>
        <dbReference type="Proteomes" id="UP000653271"/>
    </source>
</evidence>
<comment type="caution">
    <text evidence="11">The sequence shown here is derived from an EMBL/GenBank/DDBJ whole genome shotgun (WGS) entry which is preliminary data.</text>
</comment>
<name>A0A850XA35_PIACA</name>
<evidence type="ECO:0000256" key="3">
    <source>
        <dbReference type="ARBA" id="ARBA00023157"/>
    </source>
</evidence>
<protein>
    <recommendedName>
        <fullName evidence="8">Soluble scavenger receptor cysteine-rich domain-containing protein SSC5D</fullName>
    </recommendedName>
</protein>
<dbReference type="FunFam" id="3.10.250.10:FF:000007">
    <property type="entry name" value="Soluble scavenger receptor cysteine-rich domain-containing protein SSC5D"/>
    <property type="match status" value="1"/>
</dbReference>
<feature type="disulfide bond" evidence="9">
    <location>
        <begin position="124"/>
        <end position="134"/>
    </location>
</feature>
<proteinExistence type="predicted"/>
<dbReference type="PROSITE" id="PS50287">
    <property type="entry name" value="SRCR_2"/>
    <property type="match status" value="2"/>
</dbReference>
<dbReference type="SUPFAM" id="SSF56487">
    <property type="entry name" value="SRCR-like"/>
    <property type="match status" value="2"/>
</dbReference>
<evidence type="ECO:0000256" key="5">
    <source>
        <dbReference type="ARBA" id="ARBA00023180"/>
    </source>
</evidence>
<dbReference type="SMART" id="SM00202">
    <property type="entry name" value="SR"/>
    <property type="match status" value="1"/>
</dbReference>
<evidence type="ECO:0000313" key="11">
    <source>
        <dbReference type="EMBL" id="NWH77931.1"/>
    </source>
</evidence>
<dbReference type="InterPro" id="IPR036772">
    <property type="entry name" value="SRCR-like_dom_sf"/>
</dbReference>
<reference evidence="11" key="1">
    <citation type="submission" date="2019-09" db="EMBL/GenBank/DDBJ databases">
        <title>Bird 10,000 Genomes (B10K) Project - Family phase.</title>
        <authorList>
            <person name="Zhang G."/>
        </authorList>
    </citation>
    <scope>NUCLEOTIDE SEQUENCE</scope>
    <source>
        <strain evidence="11">B10K-DU-008-47</strain>
        <tissue evidence="11">Mixed tissue sample</tissue>
    </source>
</reference>
<evidence type="ECO:0000256" key="4">
    <source>
        <dbReference type="ARBA" id="ARBA00023170"/>
    </source>
</evidence>
<keyword evidence="12" id="KW-1185">Reference proteome</keyword>
<sequence>EGTGLRIWLDEVNCSGTEEKLSECRARPPGQHDCQHLEDVGVECSASSVAALGPLRLVGGPDGCAGRVELLHARAWGTVCDDAWGLADAAVVCRQLGCGGALAAPGGARFGRGQDPIWLDEVNCTGAEERLSDCPARPWGVTNCAHGEDAGVVCS</sequence>
<comment type="subunit">
    <text evidence="7">Interacts with LGALS1 and laminin.</text>
</comment>
<evidence type="ECO:0000259" key="10">
    <source>
        <dbReference type="PROSITE" id="PS50287"/>
    </source>
</evidence>
<dbReference type="OrthoDB" id="536948at2759"/>
<keyword evidence="4" id="KW-0675">Receptor</keyword>
<dbReference type="PROSITE" id="PS00420">
    <property type="entry name" value="SRCR_1"/>
    <property type="match status" value="1"/>
</dbReference>
<keyword evidence="5" id="KW-0325">Glycoprotein</keyword>
<organism evidence="11 12">
    <name type="scientific">Piaya cayana</name>
    <name type="common">Common squirrel cuckoo</name>
    <dbReference type="NCBI Taxonomy" id="33601"/>
    <lineage>
        <taxon>Eukaryota</taxon>
        <taxon>Metazoa</taxon>
        <taxon>Chordata</taxon>
        <taxon>Craniata</taxon>
        <taxon>Vertebrata</taxon>
        <taxon>Euteleostomi</taxon>
        <taxon>Archelosauria</taxon>
        <taxon>Archosauria</taxon>
        <taxon>Dinosauria</taxon>
        <taxon>Saurischia</taxon>
        <taxon>Theropoda</taxon>
        <taxon>Coelurosauria</taxon>
        <taxon>Aves</taxon>
        <taxon>Neognathae</taxon>
        <taxon>Neoaves</taxon>
        <taxon>Otidimorphae</taxon>
        <taxon>Cuculiformes</taxon>
        <taxon>Coccyzidae</taxon>
        <taxon>Piaya</taxon>
    </lineage>
</organism>
<dbReference type="PANTHER" id="PTHR19331:SF487">
    <property type="entry name" value="SOLUBLE SCAVENGER RECEPTOR CYSTEINE-RICH DOMAIN-CONTAINING PROTEIN SSC5D"/>
    <property type="match status" value="1"/>
</dbReference>
<feature type="disulfide bond" evidence="9">
    <location>
        <begin position="80"/>
        <end position="144"/>
    </location>
</feature>
<comment type="function">
    <text evidence="6">Binds to extracellular matrix proteins. Binds to pathogen-associated molecular patterns (PAMPs) present on the cell walls of Gram-positive and Gram-negative bacteria and fungi, behaving as a pattern recognition receptor (PRR). Induces bacterial and fungal aggregation and subsequent inhibition of PAMP-induced cytokine release. Does not possess intrinsic bactericidal activity. May play a role in the innate defense and homeostasis of certain epithelial surfaces.</text>
</comment>
<evidence type="ECO:0000256" key="2">
    <source>
        <dbReference type="ARBA" id="ARBA00022737"/>
    </source>
</evidence>
<accession>A0A850XA35</accession>
<dbReference type="Proteomes" id="UP000653271">
    <property type="component" value="Unassembled WGS sequence"/>
</dbReference>
<dbReference type="PANTHER" id="PTHR19331">
    <property type="entry name" value="SCAVENGER RECEPTOR DOMAIN-CONTAINING"/>
    <property type="match status" value="1"/>
</dbReference>
<dbReference type="Gene3D" id="3.10.250.10">
    <property type="entry name" value="SRCR-like domain"/>
    <property type="match status" value="2"/>
</dbReference>
<comment type="caution">
    <text evidence="9">Lacks conserved residue(s) required for the propagation of feature annotation.</text>
</comment>
<keyword evidence="2" id="KW-0677">Repeat</keyword>
<dbReference type="Pfam" id="PF00530">
    <property type="entry name" value="SRCR"/>
    <property type="match status" value="2"/>
</dbReference>
<keyword evidence="1" id="KW-0732">Signal</keyword>
<feature type="disulfide bond" evidence="9">
    <location>
        <begin position="14"/>
        <end position="24"/>
    </location>
</feature>
<dbReference type="EMBL" id="WAAB01016878">
    <property type="protein sequence ID" value="NWH77931.1"/>
    <property type="molecule type" value="Genomic_DNA"/>
</dbReference>
<evidence type="ECO:0000256" key="8">
    <source>
        <dbReference type="ARBA" id="ARBA00069168"/>
    </source>
</evidence>
<keyword evidence="3 9" id="KW-1015">Disulfide bond</keyword>
<dbReference type="AlphaFoldDB" id="A0A850XA35"/>
<feature type="disulfide bond" evidence="9">
    <location>
        <begin position="93"/>
        <end position="154"/>
    </location>
</feature>
<feature type="non-terminal residue" evidence="11">
    <location>
        <position position="1"/>
    </location>
</feature>
<evidence type="ECO:0000256" key="7">
    <source>
        <dbReference type="ARBA" id="ARBA00064153"/>
    </source>
</evidence>
<dbReference type="InterPro" id="IPR001190">
    <property type="entry name" value="SRCR"/>
</dbReference>
<dbReference type="PRINTS" id="PR00258">
    <property type="entry name" value="SPERACTRCPTR"/>
</dbReference>
<evidence type="ECO:0000256" key="9">
    <source>
        <dbReference type="PROSITE-ProRule" id="PRU00196"/>
    </source>
</evidence>
<evidence type="ECO:0000256" key="1">
    <source>
        <dbReference type="ARBA" id="ARBA00022729"/>
    </source>
</evidence>
<gene>
    <name evidence="11" type="primary">Dmbt1_1</name>
    <name evidence="11" type="ORF">PIACAY_R13709</name>
</gene>
<evidence type="ECO:0000256" key="6">
    <source>
        <dbReference type="ARBA" id="ARBA00058074"/>
    </source>
</evidence>
<dbReference type="GO" id="GO:0016020">
    <property type="term" value="C:membrane"/>
    <property type="evidence" value="ECO:0007669"/>
    <property type="project" value="InterPro"/>
</dbReference>
<feature type="domain" description="SRCR" evidence="10">
    <location>
        <begin position="55"/>
        <end position="155"/>
    </location>
</feature>
<feature type="non-terminal residue" evidence="11">
    <location>
        <position position="155"/>
    </location>
</feature>